<dbReference type="GO" id="GO:0004519">
    <property type="term" value="F:endonuclease activity"/>
    <property type="evidence" value="ECO:0007669"/>
    <property type="project" value="UniProtKB-KW"/>
</dbReference>
<evidence type="ECO:0000313" key="4">
    <source>
        <dbReference type="Proteomes" id="UP001589710"/>
    </source>
</evidence>
<dbReference type="SUPFAM" id="SSF56219">
    <property type="entry name" value="DNase I-like"/>
    <property type="match status" value="1"/>
</dbReference>
<feature type="domain" description="Endonuclease/exonuclease/phosphatase" evidence="2">
    <location>
        <begin position="83"/>
        <end position="288"/>
    </location>
</feature>
<keyword evidence="3" id="KW-0540">Nuclease</keyword>
<keyword evidence="3" id="KW-0255">Endonuclease</keyword>
<feature type="transmembrane region" description="Helical" evidence="1">
    <location>
        <begin position="48"/>
        <end position="66"/>
    </location>
</feature>
<keyword evidence="1" id="KW-0472">Membrane</keyword>
<dbReference type="InterPro" id="IPR036691">
    <property type="entry name" value="Endo/exonu/phosph_ase_sf"/>
</dbReference>
<evidence type="ECO:0000256" key="1">
    <source>
        <dbReference type="SAM" id="Phobius"/>
    </source>
</evidence>
<dbReference type="RefSeq" id="WP_345517270.1">
    <property type="nucleotide sequence ID" value="NZ_BAAAXD010000045.1"/>
</dbReference>
<evidence type="ECO:0000313" key="3">
    <source>
        <dbReference type="EMBL" id="MFB9576236.1"/>
    </source>
</evidence>
<protein>
    <submittedName>
        <fullName evidence="3">Endonuclease/exonuclease/phosphatase family protein</fullName>
    </submittedName>
</protein>
<keyword evidence="3" id="KW-0378">Hydrolase</keyword>
<dbReference type="InterPro" id="IPR005135">
    <property type="entry name" value="Endo/exonuclease/phosphatase"/>
</dbReference>
<comment type="caution">
    <text evidence="3">The sequence shown here is derived from an EMBL/GenBank/DDBJ whole genome shotgun (WGS) entry which is preliminary data.</text>
</comment>
<keyword evidence="4" id="KW-1185">Reference proteome</keyword>
<reference evidence="3 4" key="1">
    <citation type="submission" date="2024-09" db="EMBL/GenBank/DDBJ databases">
        <authorList>
            <person name="Sun Q."/>
            <person name="Mori K."/>
        </authorList>
    </citation>
    <scope>NUCLEOTIDE SEQUENCE [LARGE SCALE GENOMIC DNA]</scope>
    <source>
        <strain evidence="3 4">JCM 3331</strain>
    </source>
</reference>
<proteinExistence type="predicted"/>
<name>A0ABV5REE1_9ACTN</name>
<evidence type="ECO:0000259" key="2">
    <source>
        <dbReference type="Pfam" id="PF03372"/>
    </source>
</evidence>
<keyword evidence="1" id="KW-1133">Transmembrane helix</keyword>
<gene>
    <name evidence="3" type="ORF">ACFFTL_29120</name>
</gene>
<dbReference type="Gene3D" id="3.60.10.10">
    <property type="entry name" value="Endonuclease/exonuclease/phosphatase"/>
    <property type="match status" value="1"/>
</dbReference>
<organism evidence="3 4">
    <name type="scientific">Streptomyces yanii</name>
    <dbReference type="NCBI Taxonomy" id="78510"/>
    <lineage>
        <taxon>Bacteria</taxon>
        <taxon>Bacillati</taxon>
        <taxon>Actinomycetota</taxon>
        <taxon>Actinomycetes</taxon>
        <taxon>Kitasatosporales</taxon>
        <taxon>Streptomycetaceae</taxon>
        <taxon>Streptomyces</taxon>
    </lineage>
</organism>
<accession>A0ABV5REE1</accession>
<keyword evidence="1" id="KW-0812">Transmembrane</keyword>
<dbReference type="Pfam" id="PF03372">
    <property type="entry name" value="Exo_endo_phos"/>
    <property type="match status" value="1"/>
</dbReference>
<dbReference type="EMBL" id="JBHMCG010000127">
    <property type="protein sequence ID" value="MFB9576236.1"/>
    <property type="molecule type" value="Genomic_DNA"/>
</dbReference>
<dbReference type="Proteomes" id="UP001589710">
    <property type="component" value="Unassembled WGS sequence"/>
</dbReference>
<sequence length="300" mass="31726">MSVVVGFRAVGADGMTPVPQALALLPWLLVPGGVGLGLAALARWRTGMAWAAVVLALTVWFLRPYGPGSTGAHGPVLARLSVLTSNVEFGGATDALITAVRRARPDIVFVEECDFHCADALAARVPHTAYPYRNVVRLDDSRGSAILSRHPLRPTGGIDGAMAMPGSVAVVAGQDVRLQLAHPMPPIPGMVGRWRTELGRVRDFAAGSKGSRTIVAGDFNASQDHAAFRAVLDAGGLHDSARVAGASRTYSWPADRSTPLRTQIDHVLVSDDFSVRSARFLRLDGTDHRALLVGLDLHAG</sequence>
<feature type="transmembrane region" description="Helical" evidence="1">
    <location>
        <begin position="20"/>
        <end position="41"/>
    </location>
</feature>